<dbReference type="Pfam" id="PF01235">
    <property type="entry name" value="Na_Ala_symp"/>
    <property type="match status" value="1"/>
</dbReference>
<reference evidence="9" key="2">
    <citation type="submission" date="2019-11" db="EMBL/GenBank/DDBJ databases">
        <title>Whole genome comparisons of Staphylococcus agnetis isolates from cattle and chickens.</title>
        <authorList>
            <person name="Rhoads D."/>
            <person name="Shwani A."/>
            <person name="Adkins P."/>
            <person name="Calcutt M."/>
            <person name="Middleton J."/>
        </authorList>
    </citation>
    <scope>NUCLEOTIDE SEQUENCE</scope>
    <source>
        <strain evidence="9">1387</strain>
    </source>
</reference>
<evidence type="ECO:0000256" key="8">
    <source>
        <dbReference type="RuleBase" id="RU363064"/>
    </source>
</evidence>
<keyword evidence="6 8" id="KW-1133">Transmembrane helix</keyword>
<evidence type="ECO:0000256" key="4">
    <source>
        <dbReference type="ARBA" id="ARBA00022475"/>
    </source>
</evidence>
<dbReference type="GeneID" id="57692657"/>
<feature type="transmembrane region" description="Helical" evidence="8">
    <location>
        <begin position="211"/>
        <end position="232"/>
    </location>
</feature>
<evidence type="ECO:0000256" key="6">
    <source>
        <dbReference type="ARBA" id="ARBA00022989"/>
    </source>
</evidence>
<protein>
    <submittedName>
        <fullName evidence="9">Amino acid carrier protein</fullName>
    </submittedName>
    <submittedName>
        <fullName evidence="10">Sodium:alanine symporter family protein</fullName>
    </submittedName>
</protein>
<comment type="subcellular location">
    <subcellularLocation>
        <location evidence="1 8">Cell membrane</location>
        <topology evidence="1 8">Multi-pass membrane protein</topology>
    </subcellularLocation>
</comment>
<feature type="transmembrane region" description="Helical" evidence="8">
    <location>
        <begin position="381"/>
        <end position="404"/>
    </location>
</feature>
<gene>
    <name evidence="10" type="ORF">B9M88_10225</name>
    <name evidence="9" type="ORF">GLV84_00745</name>
</gene>
<feature type="transmembrane region" description="Helical" evidence="8">
    <location>
        <begin position="184"/>
        <end position="202"/>
    </location>
</feature>
<feature type="transmembrane region" description="Helical" evidence="8">
    <location>
        <begin position="12"/>
        <end position="31"/>
    </location>
</feature>
<organism evidence="9 12">
    <name type="scientific">Staphylococcus agnetis</name>
    <dbReference type="NCBI Taxonomy" id="985762"/>
    <lineage>
        <taxon>Bacteria</taxon>
        <taxon>Bacillati</taxon>
        <taxon>Bacillota</taxon>
        <taxon>Bacilli</taxon>
        <taxon>Bacillales</taxon>
        <taxon>Staphylococcaceae</taxon>
        <taxon>Staphylococcus</taxon>
    </lineage>
</organism>
<dbReference type="PRINTS" id="PR00175">
    <property type="entry name" value="NAALASMPORT"/>
</dbReference>
<proteinExistence type="inferred from homology"/>
<keyword evidence="7 8" id="KW-0472">Membrane</keyword>
<evidence type="ECO:0000313" key="10">
    <source>
        <dbReference type="EMBL" id="OTW30404.1"/>
    </source>
</evidence>
<evidence type="ECO:0000313" key="12">
    <source>
        <dbReference type="Proteomes" id="UP000646308"/>
    </source>
</evidence>
<dbReference type="Proteomes" id="UP000646308">
    <property type="component" value="Unassembled WGS sequence"/>
</dbReference>
<dbReference type="NCBIfam" id="TIGR00835">
    <property type="entry name" value="agcS"/>
    <property type="match status" value="1"/>
</dbReference>
<dbReference type="AlphaFoldDB" id="A0A2T4MGX6"/>
<evidence type="ECO:0000313" key="9">
    <source>
        <dbReference type="EMBL" id="NJI01415.1"/>
    </source>
</evidence>
<evidence type="ECO:0000313" key="11">
    <source>
        <dbReference type="Proteomes" id="UP000195208"/>
    </source>
</evidence>
<evidence type="ECO:0000256" key="3">
    <source>
        <dbReference type="ARBA" id="ARBA00022448"/>
    </source>
</evidence>
<comment type="similarity">
    <text evidence="2 8">Belongs to the alanine or glycine:cation symporter (AGCS) (TC 2.A.25) family.</text>
</comment>
<comment type="caution">
    <text evidence="9">The sequence shown here is derived from an EMBL/GenBank/DDBJ whole genome shotgun (WGS) entry which is preliminary data.</text>
</comment>
<dbReference type="GO" id="GO:0005283">
    <property type="term" value="F:amino acid:sodium symporter activity"/>
    <property type="evidence" value="ECO:0007669"/>
    <property type="project" value="InterPro"/>
</dbReference>
<evidence type="ECO:0000256" key="5">
    <source>
        <dbReference type="ARBA" id="ARBA00022692"/>
    </source>
</evidence>
<accession>A0A2T4MGX6</accession>
<dbReference type="RefSeq" id="WP_085622864.1">
    <property type="nucleotide sequence ID" value="NZ_CP045927.1"/>
</dbReference>
<evidence type="ECO:0000256" key="7">
    <source>
        <dbReference type="ARBA" id="ARBA00023136"/>
    </source>
</evidence>
<keyword evidence="3 8" id="KW-0813">Transport</keyword>
<feature type="transmembrane region" description="Helical" evidence="8">
    <location>
        <begin position="347"/>
        <end position="374"/>
    </location>
</feature>
<feature type="transmembrane region" description="Helical" evidence="8">
    <location>
        <begin position="65"/>
        <end position="87"/>
    </location>
</feature>
<dbReference type="Gene3D" id="1.20.1740.10">
    <property type="entry name" value="Amino acid/polyamine transporter I"/>
    <property type="match status" value="1"/>
</dbReference>
<dbReference type="InterPro" id="IPR001463">
    <property type="entry name" value="Na/Ala_symport"/>
</dbReference>
<dbReference type="PANTHER" id="PTHR30330">
    <property type="entry name" value="AGSS FAMILY TRANSPORTER, SODIUM-ALANINE"/>
    <property type="match status" value="1"/>
</dbReference>
<feature type="transmembrane region" description="Helical" evidence="8">
    <location>
        <begin position="306"/>
        <end position="327"/>
    </location>
</feature>
<keyword evidence="11" id="KW-1185">Reference proteome</keyword>
<sequence>MDAIVAFTDWLWGFPIVGLLLISSLFLTIYLKGVQFRHFGYIMKQTFGSINKTPRGEGTITPRQALTSALSSTVGAANIVGVPTAIMMGGPGAVFWMIIIAFLGMALKYSENVLGIQYREKNPKGEFVGGPTYYMKNGFKNKKLGMIFASIFAFALALEIIPSVMVQGHSVASTVHDTFQVNELITGLVIATLAALVVFGGVKRIATFTEFLVPIMVGLYLLLGFIIIALNIQHFPSVVGLIIEKAFNPDAALGGSFGAALATTIRWGFARGIYSNEAGLGTSPIAHAAAKTDHPVRQAFWAVSEIIVDTLVICTTTAFVVLMSGVYTANDAKDKAAALTARAYEDAFGSIGSATISISMIFFVFSTIIVIMYYGSRMAEFLFGLWAGTLMKVIYTASIIIGSIGVGTQLWNLLDLALAIVLIPNIIAVVILAPQVKKLTHDFFTNYKGKRD</sequence>
<keyword evidence="5 8" id="KW-0812">Transmembrane</keyword>
<keyword evidence="8" id="KW-0769">Symport</keyword>
<evidence type="ECO:0000256" key="2">
    <source>
        <dbReference type="ARBA" id="ARBA00009261"/>
    </source>
</evidence>
<keyword evidence="4 8" id="KW-1003">Cell membrane</keyword>
<dbReference type="Proteomes" id="UP000195208">
    <property type="component" value="Unassembled WGS sequence"/>
</dbReference>
<dbReference type="EMBL" id="WMFL01000013">
    <property type="protein sequence ID" value="NJI01415.1"/>
    <property type="molecule type" value="Genomic_DNA"/>
</dbReference>
<name>A0A2T4MGX6_9STAP</name>
<dbReference type="EMBL" id="NEFX01000019">
    <property type="protein sequence ID" value="OTW30404.1"/>
    <property type="molecule type" value="Genomic_DNA"/>
</dbReference>
<evidence type="ECO:0000256" key="1">
    <source>
        <dbReference type="ARBA" id="ARBA00004651"/>
    </source>
</evidence>
<feature type="transmembrane region" description="Helical" evidence="8">
    <location>
        <begin position="93"/>
        <end position="110"/>
    </location>
</feature>
<feature type="transmembrane region" description="Helical" evidence="8">
    <location>
        <begin position="144"/>
        <end position="164"/>
    </location>
</feature>
<reference evidence="10 11" key="1">
    <citation type="submission" date="2017-04" db="EMBL/GenBank/DDBJ databases">
        <title>Staphylococcus agnetis, a potential pathogen in the broiler production.</title>
        <authorList>
            <person name="Poulsen L."/>
        </authorList>
    </citation>
    <scope>NUCLEOTIDE SEQUENCE [LARGE SCALE GENOMIC DNA]</scope>
    <source>
        <strain evidence="10 11">723_310714_2_2_spleen</strain>
    </source>
</reference>
<dbReference type="PANTHER" id="PTHR30330:SF3">
    <property type="entry name" value="TRANSCRIPTIONAL REGULATOR, LRP FAMILY"/>
    <property type="match status" value="1"/>
</dbReference>
<feature type="transmembrane region" description="Helical" evidence="8">
    <location>
        <begin position="410"/>
        <end position="433"/>
    </location>
</feature>
<dbReference type="GO" id="GO:0005886">
    <property type="term" value="C:plasma membrane"/>
    <property type="evidence" value="ECO:0007669"/>
    <property type="project" value="UniProtKB-SubCell"/>
</dbReference>